<sequence>MKSASKCNIYKKDEDCYAIKKALEFIEKNYMKQLLLEEAASYCLLNQTYFCSLFKRYLNCSFVTYLNRVRIEKSKKLLNDSGLSLYEVSKQCGFKTQSYFTKVFKQETGISPGKFCINDQYLEYENHIDKIEYNSLFAMGKGLENNIKKIDSKTLTKVPTSVRRAIVFIDKNYMKKISLKTVADHVSLSRSYFCRVFKEGTGLSFIEFILRLRVEKSFELLDDPRINITDVSGMVGFEEQSYFSKVFKSITGQSPSNYRTSKKAV</sequence>
<dbReference type="PROSITE" id="PS01124">
    <property type="entry name" value="HTH_ARAC_FAMILY_2"/>
    <property type="match status" value="2"/>
</dbReference>
<name>A0A0L6JQA7_9FIRM</name>
<dbReference type="InterPro" id="IPR020449">
    <property type="entry name" value="Tscrpt_reg_AraC-type_HTH"/>
</dbReference>
<feature type="domain" description="HTH araC/xylS-type" evidence="4">
    <location>
        <begin position="163"/>
        <end position="261"/>
    </location>
</feature>
<dbReference type="eggNOG" id="COG2207">
    <property type="taxonomic scope" value="Bacteria"/>
</dbReference>
<comment type="caution">
    <text evidence="5">The sequence shown here is derived from an EMBL/GenBank/DDBJ whole genome shotgun (WGS) entry which is preliminary data.</text>
</comment>
<dbReference type="GO" id="GO:0043565">
    <property type="term" value="F:sequence-specific DNA binding"/>
    <property type="evidence" value="ECO:0007669"/>
    <property type="project" value="InterPro"/>
</dbReference>
<dbReference type="Gene3D" id="1.10.10.60">
    <property type="entry name" value="Homeodomain-like"/>
    <property type="match status" value="4"/>
</dbReference>
<dbReference type="EMBL" id="LGTC01000001">
    <property type="protein sequence ID" value="KNY27974.1"/>
    <property type="molecule type" value="Genomic_DNA"/>
</dbReference>
<feature type="domain" description="HTH araC/xylS-type" evidence="4">
    <location>
        <begin position="20"/>
        <end position="118"/>
    </location>
</feature>
<dbReference type="PRINTS" id="PR00032">
    <property type="entry name" value="HTHARAC"/>
</dbReference>
<keyword evidence="6" id="KW-1185">Reference proteome</keyword>
<dbReference type="STRING" id="398512.Bccel_3245"/>
<evidence type="ECO:0000313" key="6">
    <source>
        <dbReference type="Proteomes" id="UP000036923"/>
    </source>
</evidence>
<organism evidence="5 6">
    <name type="scientific">Pseudobacteroides cellulosolvens ATCC 35603 = DSM 2933</name>
    <dbReference type="NCBI Taxonomy" id="398512"/>
    <lineage>
        <taxon>Bacteria</taxon>
        <taxon>Bacillati</taxon>
        <taxon>Bacillota</taxon>
        <taxon>Clostridia</taxon>
        <taxon>Eubacteriales</taxon>
        <taxon>Oscillospiraceae</taxon>
        <taxon>Pseudobacteroides</taxon>
    </lineage>
</organism>
<evidence type="ECO:0000259" key="4">
    <source>
        <dbReference type="PROSITE" id="PS01124"/>
    </source>
</evidence>
<dbReference type="AlphaFoldDB" id="A0A0L6JQA7"/>
<keyword evidence="2" id="KW-0238">DNA-binding</keyword>
<dbReference type="PANTHER" id="PTHR43280">
    <property type="entry name" value="ARAC-FAMILY TRANSCRIPTIONAL REGULATOR"/>
    <property type="match status" value="1"/>
</dbReference>
<dbReference type="Proteomes" id="UP000036923">
    <property type="component" value="Unassembled WGS sequence"/>
</dbReference>
<reference evidence="6" key="1">
    <citation type="submission" date="2015-07" db="EMBL/GenBank/DDBJ databases">
        <title>Near-Complete Genome Sequence of the Cellulolytic Bacterium Bacteroides (Pseudobacteroides) cellulosolvens ATCC 35603.</title>
        <authorList>
            <person name="Dassa B."/>
            <person name="Utturkar S.M."/>
            <person name="Klingeman D.M."/>
            <person name="Hurt R.A."/>
            <person name="Keller M."/>
            <person name="Xu J."/>
            <person name="Reddy Y.H.K."/>
            <person name="Borovok I."/>
            <person name="Grinberg I.R."/>
            <person name="Lamed R."/>
            <person name="Zhivin O."/>
            <person name="Bayer E.A."/>
            <person name="Brown S.D."/>
        </authorList>
    </citation>
    <scope>NUCLEOTIDE SEQUENCE [LARGE SCALE GENOMIC DNA]</scope>
    <source>
        <strain evidence="6">DSM 2933</strain>
    </source>
</reference>
<evidence type="ECO:0000256" key="1">
    <source>
        <dbReference type="ARBA" id="ARBA00023015"/>
    </source>
</evidence>
<dbReference type="GO" id="GO:0003700">
    <property type="term" value="F:DNA-binding transcription factor activity"/>
    <property type="evidence" value="ECO:0007669"/>
    <property type="project" value="InterPro"/>
</dbReference>
<keyword evidence="1" id="KW-0805">Transcription regulation</keyword>
<dbReference type="SMART" id="SM00342">
    <property type="entry name" value="HTH_ARAC"/>
    <property type="match status" value="2"/>
</dbReference>
<dbReference type="OrthoDB" id="9778008at2"/>
<dbReference type="PANTHER" id="PTHR43280:SF28">
    <property type="entry name" value="HTH-TYPE TRANSCRIPTIONAL ACTIVATOR RHAS"/>
    <property type="match status" value="1"/>
</dbReference>
<dbReference type="InterPro" id="IPR018060">
    <property type="entry name" value="HTH_AraC"/>
</dbReference>
<dbReference type="RefSeq" id="WP_050753527.1">
    <property type="nucleotide sequence ID" value="NZ_JQKC01000008.1"/>
</dbReference>
<evidence type="ECO:0000256" key="2">
    <source>
        <dbReference type="ARBA" id="ARBA00023125"/>
    </source>
</evidence>
<proteinExistence type="predicted"/>
<evidence type="ECO:0000313" key="5">
    <source>
        <dbReference type="EMBL" id="KNY27974.1"/>
    </source>
</evidence>
<dbReference type="Pfam" id="PF12833">
    <property type="entry name" value="HTH_18"/>
    <property type="match status" value="2"/>
</dbReference>
<keyword evidence="3" id="KW-0804">Transcription</keyword>
<gene>
    <name evidence="5" type="ORF">Bccel_3245</name>
</gene>
<protein>
    <submittedName>
        <fullName evidence="5">Transcriptional regulator with only HTH domain, AraC family</fullName>
    </submittedName>
</protein>
<accession>A0A0L6JQA7</accession>
<dbReference type="InterPro" id="IPR009057">
    <property type="entry name" value="Homeodomain-like_sf"/>
</dbReference>
<evidence type="ECO:0000256" key="3">
    <source>
        <dbReference type="ARBA" id="ARBA00023163"/>
    </source>
</evidence>
<dbReference type="SUPFAM" id="SSF46689">
    <property type="entry name" value="Homeodomain-like"/>
    <property type="match status" value="4"/>
</dbReference>